<evidence type="ECO:0008006" key="4">
    <source>
        <dbReference type="Google" id="ProtNLM"/>
    </source>
</evidence>
<sequence length="145" mass="15036">MGKPAATISHNHTCPQYDGRTPHVGGPVSSGSGNVFIGGLPAARVGDNLVCNGPPDTINQGSATVFINGKPAARMGDSTAHGGVIVQGNATVFIGDKSYSASGGTPPEESKIVEMARRDLSRIQYCQRNGQTQICNDPVCPCRKN</sequence>
<accession>A0A2S5KL24</accession>
<dbReference type="OrthoDB" id="9807902at2"/>
<evidence type="ECO:0000313" key="2">
    <source>
        <dbReference type="EMBL" id="PPC75016.1"/>
    </source>
</evidence>
<evidence type="ECO:0000313" key="3">
    <source>
        <dbReference type="Proteomes" id="UP000238196"/>
    </source>
</evidence>
<organism evidence="2 3">
    <name type="scientific">Proteobacteria bacterium 228</name>
    <dbReference type="NCBI Taxonomy" id="2083153"/>
    <lineage>
        <taxon>Bacteria</taxon>
        <taxon>Pseudomonadati</taxon>
        <taxon>Pseudomonadota</taxon>
    </lineage>
</organism>
<feature type="region of interest" description="Disordered" evidence="1">
    <location>
        <begin position="1"/>
        <end position="27"/>
    </location>
</feature>
<dbReference type="EMBL" id="PRLP01000112">
    <property type="protein sequence ID" value="PPC75016.1"/>
    <property type="molecule type" value="Genomic_DNA"/>
</dbReference>
<dbReference type="AlphaFoldDB" id="A0A2S5KL24"/>
<comment type="caution">
    <text evidence="2">The sequence shown here is derived from an EMBL/GenBank/DDBJ whole genome shotgun (WGS) entry which is preliminary data.</text>
</comment>
<reference evidence="2 3" key="1">
    <citation type="submission" date="2018-02" db="EMBL/GenBank/DDBJ databases">
        <title>novel marine gammaproteobacteria from coastal saline agro ecosystem.</title>
        <authorList>
            <person name="Krishnan R."/>
            <person name="Ramesh Kumar N."/>
        </authorList>
    </citation>
    <scope>NUCLEOTIDE SEQUENCE [LARGE SCALE GENOMIC DNA]</scope>
    <source>
        <strain evidence="2 3">228</strain>
    </source>
</reference>
<dbReference type="Gene3D" id="2.60.200.60">
    <property type="match status" value="2"/>
</dbReference>
<protein>
    <recommendedName>
        <fullName evidence="4">Type VI secretion protein</fullName>
    </recommendedName>
</protein>
<name>A0A2S5KL24_9PROT</name>
<dbReference type="Proteomes" id="UP000238196">
    <property type="component" value="Unassembled WGS sequence"/>
</dbReference>
<dbReference type="Pfam" id="PF05488">
    <property type="entry name" value="PAAR_motif"/>
    <property type="match status" value="1"/>
</dbReference>
<dbReference type="InterPro" id="IPR008727">
    <property type="entry name" value="PAAR_motif"/>
</dbReference>
<proteinExistence type="predicted"/>
<gene>
    <name evidence="2" type="ORF">C4K68_22585</name>
</gene>
<evidence type="ECO:0000256" key="1">
    <source>
        <dbReference type="SAM" id="MobiDB-lite"/>
    </source>
</evidence>
<dbReference type="CDD" id="cd14738">
    <property type="entry name" value="PAAR_2"/>
    <property type="match status" value="1"/>
</dbReference>